<dbReference type="InterPro" id="IPR051677">
    <property type="entry name" value="AfsR-DnrI-RedD_regulator"/>
</dbReference>
<reference evidence="7 8" key="1">
    <citation type="submission" date="2024-09" db="EMBL/GenBank/DDBJ databases">
        <authorList>
            <person name="Sun Q."/>
            <person name="Mori K."/>
        </authorList>
    </citation>
    <scope>NUCLEOTIDE SEQUENCE [LARGE SCALE GENOMIC DNA]</scope>
    <source>
        <strain evidence="7 8">TBRC 7907</strain>
    </source>
</reference>
<dbReference type="SUPFAM" id="SSF46894">
    <property type="entry name" value="C-terminal effector domain of the bipartite response regulators"/>
    <property type="match status" value="1"/>
</dbReference>
<dbReference type="Pfam" id="PF03704">
    <property type="entry name" value="BTAD"/>
    <property type="match status" value="1"/>
</dbReference>
<feature type="domain" description="OmpR/PhoB-type" evidence="6">
    <location>
        <begin position="1"/>
        <end position="93"/>
    </location>
</feature>
<evidence type="ECO:0000313" key="7">
    <source>
        <dbReference type="EMBL" id="MFB9907453.1"/>
    </source>
</evidence>
<name>A0ABV6A4T2_9PSEU</name>
<feature type="DNA-binding region" description="OmpR/PhoB-type" evidence="5">
    <location>
        <begin position="1"/>
        <end position="93"/>
    </location>
</feature>
<comment type="caution">
    <text evidence="7">The sequence shown here is derived from an EMBL/GenBank/DDBJ whole genome shotgun (WGS) entry which is preliminary data.</text>
</comment>
<dbReference type="InterPro" id="IPR041664">
    <property type="entry name" value="AAA_16"/>
</dbReference>
<protein>
    <submittedName>
        <fullName evidence="7">BTAD domain-containing putative transcriptional regulator</fullName>
    </submittedName>
</protein>
<dbReference type="RefSeq" id="WP_377857570.1">
    <property type="nucleotide sequence ID" value="NZ_JBHLZU010000020.1"/>
</dbReference>
<dbReference type="InterPro" id="IPR011990">
    <property type="entry name" value="TPR-like_helical_dom_sf"/>
</dbReference>
<dbReference type="PANTHER" id="PTHR35807">
    <property type="entry name" value="TRANSCRIPTIONAL REGULATOR REDD-RELATED"/>
    <property type="match status" value="1"/>
</dbReference>
<evidence type="ECO:0000259" key="6">
    <source>
        <dbReference type="PROSITE" id="PS51755"/>
    </source>
</evidence>
<dbReference type="PROSITE" id="PS51755">
    <property type="entry name" value="OMPR_PHOB"/>
    <property type="match status" value="1"/>
</dbReference>
<dbReference type="InterPro" id="IPR016032">
    <property type="entry name" value="Sig_transdc_resp-reg_C-effctor"/>
</dbReference>
<evidence type="ECO:0000256" key="4">
    <source>
        <dbReference type="ARBA" id="ARBA00023163"/>
    </source>
</evidence>
<evidence type="ECO:0000256" key="3">
    <source>
        <dbReference type="ARBA" id="ARBA00023125"/>
    </source>
</evidence>
<keyword evidence="2" id="KW-0805">Transcription regulation</keyword>
<dbReference type="InterPro" id="IPR005158">
    <property type="entry name" value="BTAD"/>
</dbReference>
<keyword evidence="3 5" id="KW-0238">DNA-binding</keyword>
<dbReference type="SMART" id="SM01043">
    <property type="entry name" value="BTAD"/>
    <property type="match status" value="1"/>
</dbReference>
<dbReference type="Pfam" id="PF13191">
    <property type="entry name" value="AAA_16"/>
    <property type="match status" value="1"/>
</dbReference>
<dbReference type="InterPro" id="IPR036388">
    <property type="entry name" value="WH-like_DNA-bd_sf"/>
</dbReference>
<dbReference type="Proteomes" id="UP001589693">
    <property type="component" value="Unassembled WGS sequence"/>
</dbReference>
<sequence>MDFRVLGPLEIAGPDGLVDLGAPKQRTLAALLLCRAGTPISADALVAALWNDHAPRSARKNLQVYVYQLRKAFAAVGAPDRLHHVHSGYCLTVEPGELDIDRFSDLFGKGRTELAAGEVERAARVLGQALSLWRGEPFADLPDVEALQRQGRSWQERRLVAEEARIEADLRRGRHTEVVDELFCLVRTHPLHEQFRAQLMTALLLGERKTEALAVYDHGRQVLAAELGIAPGANLARMHEAALTGEVPAIYTGAVRTAPVRVVPRQLPRSISDFVGRAPELALLQDRLAEAARGGWPLLVLTGAAGVGKSTLAVKAAHAAAAHFPDGQLYVDLAEHDGGDALARMLRALGCAAHELPAGRCERQALYRTIVADKSVLVVLDNAANESQVRSLLPGSACSATIVTSRSRLLGLDSAQLVEVPAFHREESVQLLLSCSGPAEPDSTRHAIAIAEVCDQLPLAVRVAGVRAAQRSLRDLARRLVTGRNPLDELVAGDESVRGRLTASYRELDEDGRTALRRLGTLGPGEFAPWVLAALLGTHTGRAERSLDLLLDRHFVRQIDSSESSARFVLPPLTHHFATEVSQEPVVPQLS</sequence>
<evidence type="ECO:0000313" key="8">
    <source>
        <dbReference type="Proteomes" id="UP001589693"/>
    </source>
</evidence>
<dbReference type="InterPro" id="IPR027417">
    <property type="entry name" value="P-loop_NTPase"/>
</dbReference>
<dbReference type="SMART" id="SM00862">
    <property type="entry name" value="Trans_reg_C"/>
    <property type="match status" value="1"/>
</dbReference>
<proteinExistence type="inferred from homology"/>
<dbReference type="Gene3D" id="1.10.10.10">
    <property type="entry name" value="Winged helix-like DNA-binding domain superfamily/Winged helix DNA-binding domain"/>
    <property type="match status" value="1"/>
</dbReference>
<evidence type="ECO:0000256" key="1">
    <source>
        <dbReference type="ARBA" id="ARBA00005820"/>
    </source>
</evidence>
<comment type="similarity">
    <text evidence="1">Belongs to the AfsR/DnrI/RedD regulatory family.</text>
</comment>
<organism evidence="7 8">
    <name type="scientific">Allokutzneria oryzae</name>
    <dbReference type="NCBI Taxonomy" id="1378989"/>
    <lineage>
        <taxon>Bacteria</taxon>
        <taxon>Bacillati</taxon>
        <taxon>Actinomycetota</taxon>
        <taxon>Actinomycetes</taxon>
        <taxon>Pseudonocardiales</taxon>
        <taxon>Pseudonocardiaceae</taxon>
        <taxon>Allokutzneria</taxon>
    </lineage>
</organism>
<dbReference type="InterPro" id="IPR001867">
    <property type="entry name" value="OmpR/PhoB-type_DNA-bd"/>
</dbReference>
<dbReference type="PRINTS" id="PR00364">
    <property type="entry name" value="DISEASERSIST"/>
</dbReference>
<dbReference type="Gene3D" id="1.25.40.10">
    <property type="entry name" value="Tetratricopeptide repeat domain"/>
    <property type="match status" value="1"/>
</dbReference>
<evidence type="ECO:0000256" key="2">
    <source>
        <dbReference type="ARBA" id="ARBA00023015"/>
    </source>
</evidence>
<dbReference type="SUPFAM" id="SSF48452">
    <property type="entry name" value="TPR-like"/>
    <property type="match status" value="1"/>
</dbReference>
<dbReference type="Pfam" id="PF00486">
    <property type="entry name" value="Trans_reg_C"/>
    <property type="match status" value="1"/>
</dbReference>
<keyword evidence="4" id="KW-0804">Transcription</keyword>
<evidence type="ECO:0000256" key="5">
    <source>
        <dbReference type="PROSITE-ProRule" id="PRU01091"/>
    </source>
</evidence>
<dbReference type="CDD" id="cd15831">
    <property type="entry name" value="BTAD"/>
    <property type="match status" value="1"/>
</dbReference>
<keyword evidence="8" id="KW-1185">Reference proteome</keyword>
<gene>
    <name evidence="7" type="ORF">ACFFQA_26255</name>
</gene>
<dbReference type="PANTHER" id="PTHR35807:SF1">
    <property type="entry name" value="TRANSCRIPTIONAL REGULATOR REDD"/>
    <property type="match status" value="1"/>
</dbReference>
<accession>A0ABV6A4T2</accession>
<dbReference type="EMBL" id="JBHLZU010000020">
    <property type="protein sequence ID" value="MFB9907453.1"/>
    <property type="molecule type" value="Genomic_DNA"/>
</dbReference>
<dbReference type="SUPFAM" id="SSF52540">
    <property type="entry name" value="P-loop containing nucleoside triphosphate hydrolases"/>
    <property type="match status" value="1"/>
</dbReference>
<dbReference type="Gene3D" id="3.40.50.300">
    <property type="entry name" value="P-loop containing nucleotide triphosphate hydrolases"/>
    <property type="match status" value="1"/>
</dbReference>